<evidence type="ECO:0000256" key="4">
    <source>
        <dbReference type="SAM" id="Phobius"/>
    </source>
</evidence>
<dbReference type="OrthoDB" id="8617393at2"/>
<dbReference type="PANTHER" id="PTHR48090:SF3">
    <property type="entry name" value="UNDECAPRENYL-PHOSPHATE 4-DEOXY-4-FORMAMIDO-L-ARABINOSE TRANSFERASE"/>
    <property type="match status" value="1"/>
</dbReference>
<dbReference type="GO" id="GO:0005886">
    <property type="term" value="C:plasma membrane"/>
    <property type="evidence" value="ECO:0007669"/>
    <property type="project" value="TreeGrafter"/>
</dbReference>
<keyword evidence="1 4" id="KW-0812">Transmembrane</keyword>
<accession>A0A3R9F633</accession>
<dbReference type="GO" id="GO:0099621">
    <property type="term" value="F:undecaprenyl-phosphate 4-deoxy-4-formamido-L-arabinose transferase activity"/>
    <property type="evidence" value="ECO:0007669"/>
    <property type="project" value="TreeGrafter"/>
</dbReference>
<dbReference type="InterPro" id="IPR029044">
    <property type="entry name" value="Nucleotide-diphossugar_trans"/>
</dbReference>
<reference evidence="5 6" key="1">
    <citation type="submission" date="2018-10" db="EMBL/GenBank/DDBJ databases">
        <title>Transmission dynamics of multidrug resistant bacteria on intensive care unit surfaces.</title>
        <authorList>
            <person name="D'Souza A.W."/>
            <person name="Potter R.F."/>
            <person name="Wallace M."/>
            <person name="Shupe A."/>
            <person name="Patel S."/>
            <person name="Sun S."/>
            <person name="Gul D."/>
            <person name="Kwon J.H."/>
            <person name="Andleeb S."/>
            <person name="Burnham C.-A.D."/>
            <person name="Dantas G."/>
        </authorList>
    </citation>
    <scope>NUCLEOTIDE SEQUENCE [LARGE SCALE GENOMIC DNA]</scope>
    <source>
        <strain evidence="5 6">AS_373</strain>
    </source>
</reference>
<keyword evidence="2 4" id="KW-1133">Transmembrane helix</keyword>
<evidence type="ECO:0000256" key="3">
    <source>
        <dbReference type="ARBA" id="ARBA00023136"/>
    </source>
</evidence>
<evidence type="ECO:0000313" key="5">
    <source>
        <dbReference type="EMBL" id="RSE29354.1"/>
    </source>
</evidence>
<protein>
    <submittedName>
        <fullName evidence="5">Glycosyl transferase family 2</fullName>
    </submittedName>
</protein>
<dbReference type="SUPFAM" id="SSF53448">
    <property type="entry name" value="Nucleotide-diphospho-sugar transferases"/>
    <property type="match status" value="1"/>
</dbReference>
<dbReference type="AlphaFoldDB" id="A0A3R9F633"/>
<evidence type="ECO:0000313" key="6">
    <source>
        <dbReference type="Proteomes" id="UP000275331"/>
    </source>
</evidence>
<evidence type="ECO:0000256" key="2">
    <source>
        <dbReference type="ARBA" id="ARBA00022989"/>
    </source>
</evidence>
<dbReference type="Proteomes" id="UP000275331">
    <property type="component" value="Unassembled WGS sequence"/>
</dbReference>
<evidence type="ECO:0000256" key="1">
    <source>
        <dbReference type="ARBA" id="ARBA00022692"/>
    </source>
</evidence>
<dbReference type="InterPro" id="IPR050256">
    <property type="entry name" value="Glycosyltransferase_2"/>
</dbReference>
<name>A0A3R9F633_9ENTR</name>
<dbReference type="Gene3D" id="3.90.550.10">
    <property type="entry name" value="Spore Coat Polysaccharide Biosynthesis Protein SpsA, Chain A"/>
    <property type="match status" value="1"/>
</dbReference>
<keyword evidence="3 4" id="KW-0472">Membrane</keyword>
<feature type="transmembrane region" description="Helical" evidence="4">
    <location>
        <begin position="261"/>
        <end position="283"/>
    </location>
</feature>
<gene>
    <name evidence="5" type="ORF">EGT71_02265</name>
</gene>
<sequence>MKIDSFVSVIIASENNPFDYAKLKELAENLSETYADYEILIVNSGPFIASNKKFDNEISHLLANVPAIRYIQMGNSSSLDQLFSIGLENAIGDFIILFNINHDPISAIDELVKLSKSGYDVVVGTTKPSNTMAYSVISSLARRILHKIDYYLPKNSTTLRCLSRRAVNSVTSTGKFYHQLFMRIQKTGYPFTTYSYERTGEVKNKDIFIGFNEFIKLLVFNSFRPLRCMSVLGFIGSVCSFAFAIYSLVSHMVRGHVVEGWTTTILFMSFLFMVQFIMLAFFGEYIARLLRERNNTADYAVVFEKNSSIMLDADRVNVLEQSFNDKKNLVQTGRDR</sequence>
<dbReference type="PANTHER" id="PTHR48090">
    <property type="entry name" value="UNDECAPRENYL-PHOSPHATE 4-DEOXY-4-FORMAMIDO-L-ARABINOSE TRANSFERASE-RELATED"/>
    <property type="match status" value="1"/>
</dbReference>
<dbReference type="RefSeq" id="WP_125292392.1">
    <property type="nucleotide sequence ID" value="NZ_DAMBXK010000002.1"/>
</dbReference>
<comment type="caution">
    <text evidence="5">The sequence shown here is derived from an EMBL/GenBank/DDBJ whole genome shotgun (WGS) entry which is preliminary data.</text>
</comment>
<keyword evidence="5" id="KW-0808">Transferase</keyword>
<proteinExistence type="predicted"/>
<feature type="transmembrane region" description="Helical" evidence="4">
    <location>
        <begin position="226"/>
        <end position="249"/>
    </location>
</feature>
<dbReference type="EMBL" id="RHXB01000001">
    <property type="protein sequence ID" value="RSE29354.1"/>
    <property type="molecule type" value="Genomic_DNA"/>
</dbReference>
<organism evidence="5 6">
    <name type="scientific">Atlantibacter subterraneus</name>
    <dbReference type="NCBI Taxonomy" id="255519"/>
    <lineage>
        <taxon>Bacteria</taxon>
        <taxon>Pseudomonadati</taxon>
        <taxon>Pseudomonadota</taxon>
        <taxon>Gammaproteobacteria</taxon>
        <taxon>Enterobacterales</taxon>
        <taxon>Enterobacteriaceae</taxon>
        <taxon>Atlantibacter</taxon>
    </lineage>
</organism>